<dbReference type="EMBL" id="FQ311875">
    <property type="protein sequence ID" value="CBT77014.1"/>
    <property type="molecule type" value="Genomic_DNA"/>
</dbReference>
<dbReference type="Proteomes" id="UP000006878">
    <property type="component" value="Chromosome"/>
</dbReference>
<organism evidence="2 3">
    <name type="scientific">Glutamicibacter arilaitensis (strain DSM 16368 / CIP 108037 / IAM 15318 / JCM 13566 / NCIMB 14258 / Re117)</name>
    <name type="common">Arthrobacter arilaitensis</name>
    <dbReference type="NCBI Taxonomy" id="861360"/>
    <lineage>
        <taxon>Bacteria</taxon>
        <taxon>Bacillati</taxon>
        <taxon>Actinomycetota</taxon>
        <taxon>Actinomycetes</taxon>
        <taxon>Micrococcales</taxon>
        <taxon>Micrococcaceae</taxon>
        <taxon>Glutamicibacter</taxon>
    </lineage>
</organism>
<proteinExistence type="predicted"/>
<evidence type="ECO:0000313" key="3">
    <source>
        <dbReference type="Proteomes" id="UP000006878"/>
    </source>
</evidence>
<sequence>MSANISDPDHAREEADLSAELEEVWQEESITTAVTTEIADEVDGELGTREQH</sequence>
<feature type="region of interest" description="Disordered" evidence="1">
    <location>
        <begin position="1"/>
        <end position="52"/>
    </location>
</feature>
<protein>
    <submittedName>
        <fullName evidence="2">Uncharacterized protein</fullName>
    </submittedName>
</protein>
<evidence type="ECO:0000256" key="1">
    <source>
        <dbReference type="SAM" id="MobiDB-lite"/>
    </source>
</evidence>
<feature type="compositionally biased region" description="Acidic residues" evidence="1">
    <location>
        <begin position="16"/>
        <end position="26"/>
    </location>
</feature>
<reference evidence="3" key="2">
    <citation type="submission" date="2010-07" db="EMBL/GenBank/DDBJ databases">
        <title>Complete genome sequence of Arthrobacter arilaitensis (strain DSM 16368 / CIP 108037 / JCM 13566 / Re117).</title>
        <authorList>
            <person name="Genoscope."/>
        </authorList>
    </citation>
    <scope>NUCLEOTIDE SEQUENCE [LARGE SCALE GENOMIC DNA]</scope>
    <source>
        <strain evidence="3">DSM 16368 / CIP 108037 / IAM 15318 / JCM 13566 / Re117</strain>
    </source>
</reference>
<gene>
    <name evidence="2" type="ordered locus">AARI_28090</name>
</gene>
<accession>A0ABP1U4T8</accession>
<name>A0ABP1U4T8_GLUAR</name>
<evidence type="ECO:0000313" key="2">
    <source>
        <dbReference type="EMBL" id="CBT77014.1"/>
    </source>
</evidence>
<keyword evidence="3" id="KW-1185">Reference proteome</keyword>
<reference evidence="3" key="1">
    <citation type="journal article" date="2010" name="PLoS ONE">
        <title>The Arthrobacter arilaitensis Re117 genome sequence reveals its genetic adaptation to the surface of cheese.</title>
        <authorList>
            <person name="Monnet C."/>
            <person name="Loux V."/>
            <person name="Gibrat J.F."/>
            <person name="Spinnler E."/>
            <person name="Barbe V."/>
            <person name="Vacherie B."/>
            <person name="Gavory F."/>
            <person name="Gourbeyre E."/>
            <person name="Siguier P."/>
            <person name="Chandler M."/>
            <person name="Elleuch R."/>
            <person name="Irlinger F."/>
            <person name="Vallaeys T."/>
        </authorList>
    </citation>
    <scope>NUCLEOTIDE SEQUENCE</scope>
    <source>
        <strain evidence="3">DSM 16368 / CIP 108037 / IAM 15318 / JCM 13566 / Re117</strain>
    </source>
</reference>
<dbReference type="RefSeq" id="WP_013350128.1">
    <property type="nucleotide sequence ID" value="NC_014550.1"/>
</dbReference>
<dbReference type="GeneID" id="303187149"/>